<accession>A0A803MSZ6</accession>
<dbReference type="EnsemblPlants" id="AUR62034697-RA">
    <property type="protein sequence ID" value="AUR62034697-RA:cds"/>
    <property type="gene ID" value="AUR62034697"/>
</dbReference>
<dbReference type="AlphaFoldDB" id="A0A803MSZ6"/>
<evidence type="ECO:0000256" key="1">
    <source>
        <dbReference type="SAM" id="Coils"/>
    </source>
</evidence>
<sequence length="276" mass="31087">MPDGVKENQWIERPSGKIPDEVAKRFAIPDGNSQNRWQPELDVCRNESIFTDDLLWGGNLGYRLLCNRATPVDRPAGLVGPVAAQQMHDLIKVVVSGSELVEMYRYYQEQHHQASLNQQTAETALKNSQKALDGIKAAKKKEDKELKALREKANKSKAAEDEIKSLCLQLEEKSKAIDQLPVVRKELDDAKGVIGLFKEKVQKMEADKPDIKQIAVSRYLRSTDFIKRLQNRYDSGWTAAQRCVVQQQFADEGLFNADHSSDNVNGGPQPSKLSRN</sequence>
<dbReference type="Gramene" id="AUR62034697-RA">
    <property type="protein sequence ID" value="AUR62034697-RA:cds"/>
    <property type="gene ID" value="AUR62034697"/>
</dbReference>
<dbReference type="Proteomes" id="UP000596660">
    <property type="component" value="Unplaced"/>
</dbReference>
<evidence type="ECO:0000313" key="4">
    <source>
        <dbReference type="Proteomes" id="UP000596660"/>
    </source>
</evidence>
<feature type="compositionally biased region" description="Polar residues" evidence="2">
    <location>
        <begin position="262"/>
        <end position="276"/>
    </location>
</feature>
<proteinExistence type="predicted"/>
<protein>
    <submittedName>
        <fullName evidence="3">Uncharacterized protein</fullName>
    </submittedName>
</protein>
<reference evidence="3" key="2">
    <citation type="submission" date="2021-03" db="UniProtKB">
        <authorList>
            <consortium name="EnsemblPlants"/>
        </authorList>
    </citation>
    <scope>IDENTIFICATION</scope>
</reference>
<keyword evidence="1" id="KW-0175">Coiled coil</keyword>
<reference evidence="3" key="1">
    <citation type="journal article" date="2017" name="Nature">
        <title>The genome of Chenopodium quinoa.</title>
        <authorList>
            <person name="Jarvis D.E."/>
            <person name="Ho Y.S."/>
            <person name="Lightfoot D.J."/>
            <person name="Schmoeckel S.M."/>
            <person name="Li B."/>
            <person name="Borm T.J.A."/>
            <person name="Ohyanagi H."/>
            <person name="Mineta K."/>
            <person name="Michell C.T."/>
            <person name="Saber N."/>
            <person name="Kharbatia N.M."/>
            <person name="Rupper R.R."/>
            <person name="Sharp A.R."/>
            <person name="Dally N."/>
            <person name="Boughton B.A."/>
            <person name="Woo Y.H."/>
            <person name="Gao G."/>
            <person name="Schijlen E.G.W.M."/>
            <person name="Guo X."/>
            <person name="Momin A.A."/>
            <person name="Negrao S."/>
            <person name="Al-Babili S."/>
            <person name="Gehring C."/>
            <person name="Roessner U."/>
            <person name="Jung C."/>
            <person name="Murphy K."/>
            <person name="Arold S.T."/>
            <person name="Gojobori T."/>
            <person name="van der Linden C.G."/>
            <person name="van Loo E.N."/>
            <person name="Jellen E.N."/>
            <person name="Maughan P.J."/>
            <person name="Tester M."/>
        </authorList>
    </citation>
    <scope>NUCLEOTIDE SEQUENCE [LARGE SCALE GENOMIC DNA]</scope>
    <source>
        <strain evidence="3">cv. PI 614886</strain>
    </source>
</reference>
<evidence type="ECO:0000313" key="3">
    <source>
        <dbReference type="EnsemblPlants" id="AUR62034697-RA:cds"/>
    </source>
</evidence>
<feature type="region of interest" description="Disordered" evidence="2">
    <location>
        <begin position="256"/>
        <end position="276"/>
    </location>
</feature>
<name>A0A803MSZ6_CHEQI</name>
<organism evidence="3 4">
    <name type="scientific">Chenopodium quinoa</name>
    <name type="common">Quinoa</name>
    <dbReference type="NCBI Taxonomy" id="63459"/>
    <lineage>
        <taxon>Eukaryota</taxon>
        <taxon>Viridiplantae</taxon>
        <taxon>Streptophyta</taxon>
        <taxon>Embryophyta</taxon>
        <taxon>Tracheophyta</taxon>
        <taxon>Spermatophyta</taxon>
        <taxon>Magnoliopsida</taxon>
        <taxon>eudicotyledons</taxon>
        <taxon>Gunneridae</taxon>
        <taxon>Pentapetalae</taxon>
        <taxon>Caryophyllales</taxon>
        <taxon>Chenopodiaceae</taxon>
        <taxon>Chenopodioideae</taxon>
        <taxon>Atripliceae</taxon>
        <taxon>Chenopodium</taxon>
    </lineage>
</organism>
<evidence type="ECO:0000256" key="2">
    <source>
        <dbReference type="SAM" id="MobiDB-lite"/>
    </source>
</evidence>
<keyword evidence="4" id="KW-1185">Reference proteome</keyword>
<feature type="coiled-coil region" evidence="1">
    <location>
        <begin position="132"/>
        <end position="176"/>
    </location>
</feature>